<proteinExistence type="inferred from homology"/>
<evidence type="ECO:0000256" key="5">
    <source>
        <dbReference type="PROSITE-ProRule" id="PRU01240"/>
    </source>
</evidence>
<dbReference type="PANTHER" id="PTHR43806">
    <property type="entry name" value="PEPTIDASE S8"/>
    <property type="match status" value="1"/>
</dbReference>
<dbReference type="PROSITE" id="PS51892">
    <property type="entry name" value="SUBTILASE"/>
    <property type="match status" value="1"/>
</dbReference>
<dbReference type="GO" id="GO:0006508">
    <property type="term" value="P:proteolysis"/>
    <property type="evidence" value="ECO:0007669"/>
    <property type="project" value="UniProtKB-KW"/>
</dbReference>
<feature type="domain" description="Dockerin" evidence="7">
    <location>
        <begin position="999"/>
        <end position="1071"/>
    </location>
</feature>
<evidence type="ECO:0000259" key="7">
    <source>
        <dbReference type="PROSITE" id="PS51766"/>
    </source>
</evidence>
<dbReference type="InterPro" id="IPR008969">
    <property type="entry name" value="CarboxyPept-like_regulatory"/>
</dbReference>
<dbReference type="PROSITE" id="PS00136">
    <property type="entry name" value="SUBTILASE_ASP"/>
    <property type="match status" value="1"/>
</dbReference>
<dbReference type="AlphaFoldDB" id="A0A1I0MHJ7"/>
<dbReference type="PROSITE" id="PS00018">
    <property type="entry name" value="EF_HAND_1"/>
    <property type="match status" value="1"/>
</dbReference>
<dbReference type="CDD" id="cd14256">
    <property type="entry name" value="Dockerin_I"/>
    <property type="match status" value="1"/>
</dbReference>
<evidence type="ECO:0000313" key="8">
    <source>
        <dbReference type="EMBL" id="SEV87833.1"/>
    </source>
</evidence>
<dbReference type="SUPFAM" id="SSF63446">
    <property type="entry name" value="Type I dockerin domain"/>
    <property type="match status" value="1"/>
</dbReference>
<gene>
    <name evidence="8" type="ORF">SAMN04487945_0076</name>
</gene>
<feature type="active site" description="Charge relay system" evidence="5">
    <location>
        <position position="211"/>
    </location>
</feature>
<dbReference type="Pfam" id="PF00082">
    <property type="entry name" value="Peptidase_S8"/>
    <property type="match status" value="1"/>
</dbReference>
<keyword evidence="3 5" id="KW-0378">Hydrolase</keyword>
<dbReference type="Gene3D" id="1.10.1330.10">
    <property type="entry name" value="Dockerin domain"/>
    <property type="match status" value="1"/>
</dbReference>
<dbReference type="GO" id="GO:0004252">
    <property type="term" value="F:serine-type endopeptidase activity"/>
    <property type="evidence" value="ECO:0007669"/>
    <property type="project" value="UniProtKB-UniRule"/>
</dbReference>
<dbReference type="InterPro" id="IPR036852">
    <property type="entry name" value="Peptidase_S8/S53_dom_sf"/>
</dbReference>
<keyword evidence="4 5" id="KW-0720">Serine protease</keyword>
<accession>A0A1I0MHJ7</accession>
<dbReference type="RefSeq" id="WP_218138576.1">
    <property type="nucleotide sequence ID" value="NZ_FOJA01000001.1"/>
</dbReference>
<keyword evidence="2 5" id="KW-0645">Protease</keyword>
<dbReference type="STRING" id="355548.SAMN04487945_0076"/>
<dbReference type="OrthoDB" id="219562at2157"/>
<comment type="similarity">
    <text evidence="1 5 6">Belongs to the peptidase S8 family.</text>
</comment>
<dbReference type="InterPro" id="IPR050131">
    <property type="entry name" value="Peptidase_S8_subtilisin-like"/>
</dbReference>
<dbReference type="Pfam" id="PF00404">
    <property type="entry name" value="Dockerin_1"/>
    <property type="match status" value="1"/>
</dbReference>
<dbReference type="InterPro" id="IPR008965">
    <property type="entry name" value="CBM2/CBM3_carb-bd_dom_sf"/>
</dbReference>
<dbReference type="PROSITE" id="PS51766">
    <property type="entry name" value="DOCKERIN"/>
    <property type="match status" value="1"/>
</dbReference>
<reference evidence="8 9" key="1">
    <citation type="submission" date="2016-10" db="EMBL/GenBank/DDBJ databases">
        <authorList>
            <person name="de Groot N.N."/>
        </authorList>
    </citation>
    <scope>NUCLEOTIDE SEQUENCE [LARGE SCALE GENOMIC DNA]</scope>
    <source>
        <strain evidence="8 9">CGMCC 1.5337</strain>
    </source>
</reference>
<evidence type="ECO:0000256" key="4">
    <source>
        <dbReference type="ARBA" id="ARBA00022825"/>
    </source>
</evidence>
<dbReference type="InterPro" id="IPR018247">
    <property type="entry name" value="EF_Hand_1_Ca_BS"/>
</dbReference>
<dbReference type="PANTHER" id="PTHR43806:SF11">
    <property type="entry name" value="CEREVISIN-RELATED"/>
    <property type="match status" value="1"/>
</dbReference>
<dbReference type="InterPro" id="IPR000209">
    <property type="entry name" value="Peptidase_S8/S53_dom"/>
</dbReference>
<dbReference type="SUPFAM" id="SSF52743">
    <property type="entry name" value="Subtilisin-like"/>
    <property type="match status" value="1"/>
</dbReference>
<protein>
    <submittedName>
        <fullName evidence="8">Serine protease, subtilisin family</fullName>
    </submittedName>
</protein>
<evidence type="ECO:0000256" key="1">
    <source>
        <dbReference type="ARBA" id="ARBA00011073"/>
    </source>
</evidence>
<dbReference type="InterPro" id="IPR036439">
    <property type="entry name" value="Dockerin_dom_sf"/>
</dbReference>
<dbReference type="CDD" id="cd08547">
    <property type="entry name" value="Type_II_cohesin"/>
    <property type="match status" value="1"/>
</dbReference>
<feature type="active site" description="Charge relay system" evidence="5">
    <location>
        <position position="420"/>
    </location>
</feature>
<evidence type="ECO:0000256" key="6">
    <source>
        <dbReference type="RuleBase" id="RU003355"/>
    </source>
</evidence>
<dbReference type="InterPro" id="IPR023827">
    <property type="entry name" value="Peptidase_S8_Asp-AS"/>
</dbReference>
<name>A0A1I0MHJ7_9EURY</name>
<organism evidence="8 9">
    <name type="scientific">Halobacterium jilantaiense</name>
    <dbReference type="NCBI Taxonomy" id="355548"/>
    <lineage>
        <taxon>Archaea</taxon>
        <taxon>Methanobacteriati</taxon>
        <taxon>Methanobacteriota</taxon>
        <taxon>Stenosarchaea group</taxon>
        <taxon>Halobacteria</taxon>
        <taxon>Halobacteriales</taxon>
        <taxon>Halobacteriaceae</taxon>
        <taxon>Halobacterium</taxon>
    </lineage>
</organism>
<keyword evidence="9" id="KW-1185">Reference proteome</keyword>
<feature type="active site" description="Charge relay system" evidence="5">
    <location>
        <position position="247"/>
    </location>
</feature>
<dbReference type="Proteomes" id="UP000198518">
    <property type="component" value="Unassembled WGS sequence"/>
</dbReference>
<evidence type="ECO:0000313" key="9">
    <source>
        <dbReference type="Proteomes" id="UP000198518"/>
    </source>
</evidence>
<dbReference type="PRINTS" id="PR00723">
    <property type="entry name" value="SUBTILISIN"/>
</dbReference>
<dbReference type="PROSITE" id="PS00138">
    <property type="entry name" value="SUBTILASE_SER"/>
    <property type="match status" value="1"/>
</dbReference>
<dbReference type="GO" id="GO:0000272">
    <property type="term" value="P:polysaccharide catabolic process"/>
    <property type="evidence" value="ECO:0007669"/>
    <property type="project" value="InterPro"/>
</dbReference>
<evidence type="ECO:0000256" key="2">
    <source>
        <dbReference type="ARBA" id="ARBA00022670"/>
    </source>
</evidence>
<dbReference type="InterPro" id="IPR023828">
    <property type="entry name" value="Peptidase_S8_Ser-AS"/>
</dbReference>
<dbReference type="GO" id="GO:0030246">
    <property type="term" value="F:carbohydrate binding"/>
    <property type="evidence" value="ECO:0007669"/>
    <property type="project" value="InterPro"/>
</dbReference>
<dbReference type="Pfam" id="PF13620">
    <property type="entry name" value="CarboxypepD_reg"/>
    <property type="match status" value="1"/>
</dbReference>
<dbReference type="InterPro" id="IPR016134">
    <property type="entry name" value="Dockerin_dom"/>
</dbReference>
<dbReference type="InterPro" id="IPR002105">
    <property type="entry name" value="Dockerin_1_rpt"/>
</dbReference>
<evidence type="ECO:0000256" key="3">
    <source>
        <dbReference type="ARBA" id="ARBA00022801"/>
    </source>
</evidence>
<dbReference type="Gene3D" id="3.40.50.200">
    <property type="entry name" value="Peptidase S8/S53 domain"/>
    <property type="match status" value="1"/>
</dbReference>
<dbReference type="SUPFAM" id="SSF49384">
    <property type="entry name" value="Carbohydrate-binding domain"/>
    <property type="match status" value="1"/>
</dbReference>
<dbReference type="GO" id="GO:0004553">
    <property type="term" value="F:hydrolase activity, hydrolyzing O-glycosyl compounds"/>
    <property type="evidence" value="ECO:0007669"/>
    <property type="project" value="InterPro"/>
</dbReference>
<dbReference type="EMBL" id="FOJA01000001">
    <property type="protein sequence ID" value="SEV87833.1"/>
    <property type="molecule type" value="Genomic_DNA"/>
</dbReference>
<dbReference type="SUPFAM" id="SSF49464">
    <property type="entry name" value="Carboxypeptidase regulatory domain-like"/>
    <property type="match status" value="1"/>
</dbReference>
<dbReference type="Gene3D" id="2.60.40.1120">
    <property type="entry name" value="Carboxypeptidase-like, regulatory domain"/>
    <property type="match status" value="1"/>
</dbReference>
<dbReference type="InterPro" id="IPR015500">
    <property type="entry name" value="Peptidase_S8_subtilisin-rel"/>
</dbReference>
<sequence length="1097" mass="112459">MNRKAVFATIFAVLLALAPAAGMAGATAAPAGGTDAVANALDGDVENPNAAVEFGAPGDVDAALQDAEGTVEVVLRLEAIDRASIQDVTGQAAIQSLKTHAAATQQNLLRFAGQTDGVEVVEQLWIANAVLAEVDTDEVSIEELTRIKGVERAHANFELTVPEPAQQRAASADGVQVDSYNTTYGLSQINATEVWDEYNTMGDGVGVAVLDTGVDPDHPDIDIDPDNFVEATEDGVENVDPYDSAEHGTHTSGTVTGGNASGEYIGVAPDATLYHGLVISGGSGSFVQVANGMQWAANESGVDVVSMSLGGEGYSEQMIEPTQNIEAAGKILVASAGNSGAGTSGSPGNVYEAVAAGASNEAGGIADFSSGEEIDTESAWGDAAPSDWPDSYTVPDYAAPGVAVKSAAPGGGYQELSGTSMAAPHMSGAVALMLSAAGDIDQATVEDALTESAWTPTEDPDPTRYGDGIIDIYNATDQVALEQEITGTVTDTDGSPIAGATVSTDQGFEATTNAEGEYTVLAETGNVSVTADAFGAESATETVEVGDNETAVQNFSLEPALGVTLESGQASAIEGGENASATVNVANLDSYTAELADGYSEADATLYLNGDEIQFGETVELGGYSGTATVTVETAANTTGSLSIEHSFAGLGDSVNVTTGPTEVYENFVQVGVVDDDGGYGGAVASTIEAETPGNYSVSVIGSDTAIDSVDEYDAYVVQQIDEDNADAFTSATAGYSVGTVYLDQWASDSNGIEARSSALGDPAETDDGFSGEQPQYVNVADHPIFEGTGDEPILLHEATFSDKTWFSGTDAEVLADVSNGEVQGAGVAVSEARWDILGASLGYSSFVGDDDFTEDADTILGNMVTLAVDTPDPAGTVSVTDTMVTPDSSATVTLETDVSNATGYEATIEFDPEKLQVEDVSGENMADPVMEVDNEDGEIFLTQAQASGADAPEMAEIEFEVIDMQNGEEADVSLVGSESAVYDPSGEAYTTNWDNGHVMVLEGDLGDVNADGEITAGDAVIVQRYIAGLPTDVPDEQIEVLGDVNQDGQITSADVTYILQIVAGIEEPPEMNAVGSQSPVATSVFEATAGPSAVAL</sequence>